<evidence type="ECO:0000256" key="1">
    <source>
        <dbReference type="SAM" id="Coils"/>
    </source>
</evidence>
<dbReference type="KEGG" id="tet:TTHERM_00485910"/>
<evidence type="ECO:0000313" key="2">
    <source>
        <dbReference type="EMBL" id="EAR85141.1"/>
    </source>
</evidence>
<dbReference type="HOGENOM" id="CLU_334498_0_0_1"/>
<dbReference type="EMBL" id="GG662587">
    <property type="protein sequence ID" value="EAR85141.1"/>
    <property type="molecule type" value="Genomic_DNA"/>
</dbReference>
<protein>
    <submittedName>
        <fullName evidence="2">Uncharacterized protein</fullName>
    </submittedName>
</protein>
<evidence type="ECO:0000313" key="3">
    <source>
        <dbReference type="Proteomes" id="UP000009168"/>
    </source>
</evidence>
<dbReference type="InParanoid" id="I7M6G1"/>
<feature type="coiled-coil region" evidence="1">
    <location>
        <begin position="584"/>
        <end position="611"/>
    </location>
</feature>
<name>I7M6G1_TETTS</name>
<accession>I7M6G1</accession>
<dbReference type="Proteomes" id="UP000009168">
    <property type="component" value="Unassembled WGS sequence"/>
</dbReference>
<dbReference type="RefSeq" id="XP_001032804.1">
    <property type="nucleotide sequence ID" value="XM_001032804.1"/>
</dbReference>
<feature type="coiled-coil region" evidence="1">
    <location>
        <begin position="258"/>
        <end position="285"/>
    </location>
</feature>
<keyword evidence="1" id="KW-0175">Coiled coil</keyword>
<dbReference type="GeneID" id="7831103"/>
<keyword evidence="3" id="KW-1185">Reference proteome</keyword>
<gene>
    <name evidence="2" type="ORF">TTHERM_00485910</name>
</gene>
<proteinExistence type="predicted"/>
<sequence length="854" mass="99079">MKMNDGSPLKVTRLKRSSANNFNQENQQISVCQNINQKHQMMAQTIIEKIRCNSENLQQKQKRQTSSYAEQLAQYSLKNIIQQQINFQKNSQNGYADLSPTKQQNTSNCLNDSIIKKNNKRVIISALKLSIELSKSNEEDIEHVECETIVNEEFKKYKDMRTDSFSYNDHLVKEEIIKQLQATCAKKSGSQSPLRRQSNTLNTVIGQREIRSLQASRQLKEYLIKQQLTQSEIQEDDLLDIQKIDNLYDKQSPQFLQRSSFQKALNDLEEEIGQLNKNCRKRYERSRIQDNSKMNQETANQNTQYLSSEEGLDNQEIKIKAEQVKSNNQQQKISEKDDICYQNQNQENQIDNFDLKSESKEKCSPLWRSKICYSQKSQINSTRLNTDSQQYKIQKQNECSGNFAIFKNQYIKQMQSNISEKKNFTTSDSSYYMADADTDSSKQSSALSTKKNSCESEEIISASKDKQFPLNNNSLIFSQSQEIVDQQIITPKKQYCVQKLQDQLDISNQNQINQLNNKNSSNTPFSFGFNGFLSQQIYEGKKENTQEENKNQLRGRSLTPFQSSKIYQQDQSSRVIKSNEINLADQSTIELNQTSNQLNNQDKNNKSYLNQKSTQQQLLVNKSSFQQVKPKQATLEQIIMNEPRIKTESNIQRQRKRNFSAKEQSNSFTQRNEGANDLNEFRKKLLHKVMKNNIENRLSNQQQIGDNNNNIFQIRRIANQKQKSEYENQSSSINNSFLTNNYLQQTSQNMKLNVLNFENKDLKQKSDNKNISANIQANQEKLNNILKKKYKHVNNNKSNKNNVSLQNQILQDCHSKIFSAEDDISFFLKKLGTSPAASKINETNQIELNKSSLI</sequence>
<organism evidence="2 3">
    <name type="scientific">Tetrahymena thermophila (strain SB210)</name>
    <dbReference type="NCBI Taxonomy" id="312017"/>
    <lineage>
        <taxon>Eukaryota</taxon>
        <taxon>Sar</taxon>
        <taxon>Alveolata</taxon>
        <taxon>Ciliophora</taxon>
        <taxon>Intramacronucleata</taxon>
        <taxon>Oligohymenophorea</taxon>
        <taxon>Hymenostomatida</taxon>
        <taxon>Tetrahymenina</taxon>
        <taxon>Tetrahymenidae</taxon>
        <taxon>Tetrahymena</taxon>
    </lineage>
</organism>
<dbReference type="AlphaFoldDB" id="I7M6G1"/>
<reference evidence="3" key="1">
    <citation type="journal article" date="2006" name="PLoS Biol.">
        <title>Macronuclear genome sequence of the ciliate Tetrahymena thermophila, a model eukaryote.</title>
        <authorList>
            <person name="Eisen J.A."/>
            <person name="Coyne R.S."/>
            <person name="Wu M."/>
            <person name="Wu D."/>
            <person name="Thiagarajan M."/>
            <person name="Wortman J.R."/>
            <person name="Badger J.H."/>
            <person name="Ren Q."/>
            <person name="Amedeo P."/>
            <person name="Jones K.M."/>
            <person name="Tallon L.J."/>
            <person name="Delcher A.L."/>
            <person name="Salzberg S.L."/>
            <person name="Silva J.C."/>
            <person name="Haas B.J."/>
            <person name="Majoros W.H."/>
            <person name="Farzad M."/>
            <person name="Carlton J.M."/>
            <person name="Smith R.K. Jr."/>
            <person name="Garg J."/>
            <person name="Pearlman R.E."/>
            <person name="Karrer K.M."/>
            <person name="Sun L."/>
            <person name="Manning G."/>
            <person name="Elde N.C."/>
            <person name="Turkewitz A.P."/>
            <person name="Asai D.J."/>
            <person name="Wilkes D.E."/>
            <person name="Wang Y."/>
            <person name="Cai H."/>
            <person name="Collins K."/>
            <person name="Stewart B.A."/>
            <person name="Lee S.R."/>
            <person name="Wilamowska K."/>
            <person name="Weinberg Z."/>
            <person name="Ruzzo W.L."/>
            <person name="Wloga D."/>
            <person name="Gaertig J."/>
            <person name="Frankel J."/>
            <person name="Tsao C.-C."/>
            <person name="Gorovsky M.A."/>
            <person name="Keeling P.J."/>
            <person name="Waller R.F."/>
            <person name="Patron N.J."/>
            <person name="Cherry J.M."/>
            <person name="Stover N.A."/>
            <person name="Krieger C.J."/>
            <person name="del Toro C."/>
            <person name="Ryder H.F."/>
            <person name="Williamson S.C."/>
            <person name="Barbeau R.A."/>
            <person name="Hamilton E.P."/>
            <person name="Orias E."/>
        </authorList>
    </citation>
    <scope>NUCLEOTIDE SEQUENCE [LARGE SCALE GENOMIC DNA]</scope>
    <source>
        <strain evidence="3">SB210</strain>
    </source>
</reference>